<comment type="caution">
    <text evidence="22">The sequence shown here is derived from an EMBL/GenBank/DDBJ whole genome shotgun (WGS) entry which is preliminary data.</text>
</comment>
<comment type="similarity">
    <text evidence="3 17">Belongs to the ferrochelatase family.</text>
</comment>
<dbReference type="InterPro" id="IPR033659">
    <property type="entry name" value="Ferrochelatase_N"/>
</dbReference>
<dbReference type="Gene3D" id="3.40.50.1400">
    <property type="match status" value="2"/>
</dbReference>
<dbReference type="InterPro" id="IPR008936">
    <property type="entry name" value="Rho_GTPase_activation_prot"/>
</dbReference>
<dbReference type="InterPro" id="IPR000591">
    <property type="entry name" value="DEP_dom"/>
</dbReference>
<feature type="domain" description="Rho-GAP" evidence="20">
    <location>
        <begin position="805"/>
        <end position="1002"/>
    </location>
</feature>
<evidence type="ECO:0000256" key="11">
    <source>
        <dbReference type="ARBA" id="ARBA00023239"/>
    </source>
</evidence>
<organism evidence="22 23">
    <name type="scientific">Rhizophagus clarus</name>
    <dbReference type="NCBI Taxonomy" id="94130"/>
    <lineage>
        <taxon>Eukaryota</taxon>
        <taxon>Fungi</taxon>
        <taxon>Fungi incertae sedis</taxon>
        <taxon>Mucoromycota</taxon>
        <taxon>Glomeromycotina</taxon>
        <taxon>Glomeromycetes</taxon>
        <taxon>Glomerales</taxon>
        <taxon>Glomeraceae</taxon>
        <taxon>Rhizophagus</taxon>
    </lineage>
</organism>
<sequence>MYSRSFLRNTSIFVNSSCKPVSNVFINRSYATVASQKDNDKKGPTGIVLMNLGGPSTLEGVNDFLTRLFSDPDLIPLPFQSRLAPIIAKRRTPKIQEQYNKIGGGSPILSWTEKQGKAMETLLDKINSEHAPHKSYIAFRYAPPLTEDTLAQMKKDGVKRAVAFTQYPQYSCSTTGSSLNELWRKSEQIDPERSIKWSVIDRWPTHPGLIEAFAQHIETALKQYPSDVKNKVVLLFSAHSLPMVVVNRGDPYTSEVAATVHKVMERLEFSNPYRLVWQSQVGPQPWMGPQTNEAIIGLGKKGHKDILLVPIAFTSDHIETLFELDLEYGHEAEKAGITGLKRAESLNDDPIFVEAMANIVKDHLRSNKIMSTQLTIRCPKSWLGGWLVIYYVLYDKLEQGKIENEEVVAFIRERISIEELYGKKLCDLSKISSRQDGFLRDDGASLRRSFEKVKNECCNLGQAHLQLASNLAEMVLQPLLKSKEEHAKRLKLSRDELTDYLKMYERLIGDVEKARINYQNKCKIADEIANEALIQRSLEKEKEKMRNEFQLLVVVLGEQSFTEEEIMKFFVRMRKEIPSQEVKFPILGVYNDVYTGEDIAKWLQENHLGARTLREAEMIGQELTDQGFLRLIGAYGNKFTSTSSAYYQWKPKSFNLRSTEEATPLSKGWGGLVSTITSNQPNEKRARKEADEADEAYRHAVRRLDKTRLHLEESMIDHLNFMERKELDRIKASKAAFLNYAATFSGIISTTQMMSERLLVYHEALNPEKDIQFMIERYRTGPFIPRVILYRNQYNGSANDQTFGVPLEEKAKHDLKYIPHIVTKCLSCITKGFSKWSDTDKRLVWTTDVPLASIHALRDNINDGEKVTLKKLREYDLTIVAGVLKLYFLELPECLLTFELYEPVKLLYSINPEDHDVETRLSSVSNLLTTIPEGNYRTLNAFVSHLHQLALSVDPNDKFITIITQIYGFILLRPANKTSFYFDDKHPTRLLKDLIVNYDSIFKNLNVTSSSIGEILRRSTSRDSLQSNKSTRSTRSTLSNRSSRTRESVANIRINTSPSMNNNKHIRDDQVKESENNENVTYINGSSPPNIATNINNMYTVYDATKSDSLVNSPISPITRSNHNKEDSISSNYGTGLGRRRGFRRTRGTSSPSGSISRSRRKNRESEIKNFNNDLENYDDGMSDSGSTESSSASPIISTRTYSFPNKSFVSVDDNTLEAVPITPEHNPKHPYFNEESE</sequence>
<feature type="compositionally biased region" description="Polar residues" evidence="18">
    <location>
        <begin position="1077"/>
        <end position="1091"/>
    </location>
</feature>
<evidence type="ECO:0000256" key="9">
    <source>
        <dbReference type="ARBA" id="ARBA00023133"/>
    </source>
</evidence>
<keyword evidence="6" id="KW-0809">Transit peptide</keyword>
<dbReference type="OrthoDB" id="2155291at2759"/>
<dbReference type="InterPro" id="IPR000198">
    <property type="entry name" value="RhoGAP_dom"/>
</dbReference>
<keyword evidence="16" id="KW-0175">Coiled coil</keyword>
<feature type="compositionally biased region" description="Polar residues" evidence="18">
    <location>
        <begin position="1109"/>
        <end position="1121"/>
    </location>
</feature>
<dbReference type="SMART" id="SM00055">
    <property type="entry name" value="FCH"/>
    <property type="match status" value="1"/>
</dbReference>
<dbReference type="SUPFAM" id="SSF48350">
    <property type="entry name" value="GTPase activation domain, GAP"/>
    <property type="match status" value="1"/>
</dbReference>
<dbReference type="Pfam" id="PF00611">
    <property type="entry name" value="FCH"/>
    <property type="match status" value="1"/>
</dbReference>
<dbReference type="PROSITE" id="PS51741">
    <property type="entry name" value="F_BAR"/>
    <property type="match status" value="1"/>
</dbReference>
<dbReference type="PANTHER" id="PTHR11108:SF1">
    <property type="entry name" value="FERROCHELATASE, MITOCHONDRIAL"/>
    <property type="match status" value="1"/>
</dbReference>
<keyword evidence="12" id="KW-0627">Porphyrin biosynthesis</keyword>
<evidence type="ECO:0000256" key="15">
    <source>
        <dbReference type="ARBA" id="ARBA00034332"/>
    </source>
</evidence>
<dbReference type="InterPro" id="IPR027267">
    <property type="entry name" value="AH/BAR_dom_sf"/>
</dbReference>
<evidence type="ECO:0000256" key="3">
    <source>
        <dbReference type="ARBA" id="ARBA00007718"/>
    </source>
</evidence>
<dbReference type="SUPFAM" id="SSF53800">
    <property type="entry name" value="Chelatase"/>
    <property type="match status" value="1"/>
</dbReference>
<evidence type="ECO:0000259" key="21">
    <source>
        <dbReference type="PROSITE" id="PS51741"/>
    </source>
</evidence>
<dbReference type="FunFam" id="3.40.50.1400:FF:000003">
    <property type="entry name" value="Ferrochelatase"/>
    <property type="match status" value="1"/>
</dbReference>
<feature type="compositionally biased region" description="Basic and acidic residues" evidence="18">
    <location>
        <begin position="1065"/>
        <end position="1075"/>
    </location>
</feature>
<keyword evidence="10" id="KW-0472">Membrane</keyword>
<protein>
    <recommendedName>
        <fullName evidence="4">Ferrochelatase, mitochondrial</fullName>
        <ecNumber evidence="15">4.98.1.1</ecNumber>
    </recommendedName>
    <alternativeName>
        <fullName evidence="14">Heme synthase</fullName>
    </alternativeName>
    <alternativeName>
        <fullName evidence="13">Protoheme ferro-lyase</fullName>
    </alternativeName>
</protein>
<keyword evidence="7" id="KW-0408">Iron</keyword>
<dbReference type="InterPro" id="IPR036388">
    <property type="entry name" value="WH-like_DNA-bd_sf"/>
</dbReference>
<dbReference type="SUPFAM" id="SSF103657">
    <property type="entry name" value="BAR/IMD domain-like"/>
    <property type="match status" value="1"/>
</dbReference>
<evidence type="ECO:0000256" key="4">
    <source>
        <dbReference type="ARBA" id="ARBA00021249"/>
    </source>
</evidence>
<proteinExistence type="inferred from homology"/>
<name>A0A8H3QN47_9GLOM</name>
<dbReference type="SUPFAM" id="SSF46785">
    <property type="entry name" value="Winged helix' DNA-binding domain"/>
    <property type="match status" value="1"/>
</dbReference>
<dbReference type="PANTHER" id="PTHR11108">
    <property type="entry name" value="FERROCHELATASE"/>
    <property type="match status" value="1"/>
</dbReference>
<evidence type="ECO:0000256" key="13">
    <source>
        <dbReference type="ARBA" id="ARBA00029619"/>
    </source>
</evidence>
<comment type="pathway">
    <text evidence="2">Porphyrin-containing compound metabolism; protoheme biosynthesis; protoheme from protoporphyrin-IX: step 1/1.</text>
</comment>
<feature type="region of interest" description="Disordered" evidence="18">
    <location>
        <begin position="1109"/>
        <end position="1200"/>
    </location>
</feature>
<evidence type="ECO:0000259" key="19">
    <source>
        <dbReference type="PROSITE" id="PS50186"/>
    </source>
</evidence>
<dbReference type="InterPro" id="IPR019772">
    <property type="entry name" value="Ferrochelatase_AS"/>
</dbReference>
<dbReference type="PROSITE" id="PS50238">
    <property type="entry name" value="RHOGAP"/>
    <property type="match status" value="1"/>
</dbReference>
<dbReference type="Pfam" id="PF00620">
    <property type="entry name" value="RhoGAP"/>
    <property type="match status" value="1"/>
</dbReference>
<dbReference type="UniPathway" id="UPA00252">
    <property type="reaction ID" value="UER00325"/>
</dbReference>
<dbReference type="InterPro" id="IPR001015">
    <property type="entry name" value="Ferrochelatase"/>
</dbReference>
<keyword evidence="11" id="KW-0456">Lyase</keyword>
<feature type="compositionally biased region" description="Low complexity" evidence="18">
    <location>
        <begin position="1030"/>
        <end position="1042"/>
    </location>
</feature>
<dbReference type="SMART" id="SM00049">
    <property type="entry name" value="DEP"/>
    <property type="match status" value="1"/>
</dbReference>
<dbReference type="PROSITE" id="PS50186">
    <property type="entry name" value="DEP"/>
    <property type="match status" value="1"/>
</dbReference>
<evidence type="ECO:0000256" key="14">
    <source>
        <dbReference type="ARBA" id="ARBA00032440"/>
    </source>
</evidence>
<dbReference type="GO" id="GO:0004325">
    <property type="term" value="F:ferrochelatase activity"/>
    <property type="evidence" value="ECO:0007669"/>
    <property type="project" value="UniProtKB-EC"/>
</dbReference>
<dbReference type="EMBL" id="BLAL01000162">
    <property type="protein sequence ID" value="GES86975.1"/>
    <property type="molecule type" value="Genomic_DNA"/>
</dbReference>
<keyword evidence="8" id="KW-0496">Mitochondrion</keyword>
<accession>A0A8H3QN47</accession>
<dbReference type="AlphaFoldDB" id="A0A8H3QN47"/>
<comment type="subcellular location">
    <subcellularLocation>
        <location evidence="1">Mitochondrion inner membrane</location>
        <topology evidence="1">Peripheral membrane protein</topology>
        <orientation evidence="1">Matrix side</orientation>
    </subcellularLocation>
</comment>
<dbReference type="InterPro" id="IPR036390">
    <property type="entry name" value="WH_DNA-bd_sf"/>
</dbReference>
<evidence type="ECO:0000256" key="1">
    <source>
        <dbReference type="ARBA" id="ARBA00004443"/>
    </source>
</evidence>
<dbReference type="InterPro" id="IPR001060">
    <property type="entry name" value="FCH_dom"/>
</dbReference>
<gene>
    <name evidence="22" type="ORF">RCL2_001400100</name>
</gene>
<dbReference type="InterPro" id="IPR031160">
    <property type="entry name" value="F_BAR_dom"/>
</dbReference>
<evidence type="ECO:0000256" key="17">
    <source>
        <dbReference type="RuleBase" id="RU004185"/>
    </source>
</evidence>
<evidence type="ECO:0000256" key="7">
    <source>
        <dbReference type="ARBA" id="ARBA00023004"/>
    </source>
</evidence>
<evidence type="ECO:0000256" key="12">
    <source>
        <dbReference type="ARBA" id="ARBA00023244"/>
    </source>
</evidence>
<keyword evidence="9" id="KW-0350">Heme biosynthesis</keyword>
<feature type="domain" description="DEP" evidence="19">
    <location>
        <begin position="589"/>
        <end position="651"/>
    </location>
</feature>
<dbReference type="Gene3D" id="1.10.555.10">
    <property type="entry name" value="Rho GTPase activation protein"/>
    <property type="match status" value="1"/>
</dbReference>
<dbReference type="NCBIfam" id="TIGR00109">
    <property type="entry name" value="hemH"/>
    <property type="match status" value="1"/>
</dbReference>
<reference evidence="22" key="1">
    <citation type="submission" date="2019-10" db="EMBL/GenBank/DDBJ databases">
        <title>Conservation and host-specific expression of non-tandemly repeated heterogenous ribosome RNA gene in arbuscular mycorrhizal fungi.</title>
        <authorList>
            <person name="Maeda T."/>
            <person name="Kobayashi Y."/>
            <person name="Nakagawa T."/>
            <person name="Ezawa T."/>
            <person name="Yamaguchi K."/>
            <person name="Bino T."/>
            <person name="Nishimoto Y."/>
            <person name="Shigenobu S."/>
            <person name="Kawaguchi M."/>
        </authorList>
    </citation>
    <scope>NUCLEOTIDE SEQUENCE</scope>
    <source>
        <strain evidence="22">HR1</strain>
    </source>
</reference>
<dbReference type="GO" id="GO:0005743">
    <property type="term" value="C:mitochondrial inner membrane"/>
    <property type="evidence" value="ECO:0007669"/>
    <property type="project" value="UniProtKB-SubCell"/>
</dbReference>
<evidence type="ECO:0000256" key="18">
    <source>
        <dbReference type="SAM" id="MobiDB-lite"/>
    </source>
</evidence>
<feature type="compositionally biased region" description="Low complexity" evidence="18">
    <location>
        <begin position="1183"/>
        <end position="1198"/>
    </location>
</feature>
<dbReference type="CDD" id="cd00419">
    <property type="entry name" value="Ferrochelatase_C"/>
    <property type="match status" value="1"/>
</dbReference>
<feature type="compositionally biased region" description="Low complexity" evidence="18">
    <location>
        <begin position="1148"/>
        <end position="1157"/>
    </location>
</feature>
<evidence type="ECO:0000313" key="23">
    <source>
        <dbReference type="Proteomes" id="UP000615446"/>
    </source>
</evidence>
<evidence type="ECO:0000256" key="8">
    <source>
        <dbReference type="ARBA" id="ARBA00023128"/>
    </source>
</evidence>
<dbReference type="GO" id="GO:0035556">
    <property type="term" value="P:intracellular signal transduction"/>
    <property type="evidence" value="ECO:0007669"/>
    <property type="project" value="InterPro"/>
</dbReference>
<dbReference type="Gene3D" id="1.20.1270.60">
    <property type="entry name" value="Arfaptin homology (AH) domain/BAR domain"/>
    <property type="match status" value="2"/>
</dbReference>
<feature type="compositionally biased region" description="Basic residues" evidence="18">
    <location>
        <begin position="1138"/>
        <end position="1147"/>
    </location>
</feature>
<dbReference type="EC" id="4.98.1.1" evidence="15"/>
<evidence type="ECO:0000256" key="10">
    <source>
        <dbReference type="ARBA" id="ARBA00023136"/>
    </source>
</evidence>
<feature type="compositionally biased region" description="Polar residues" evidence="18">
    <location>
        <begin position="1053"/>
        <end position="1063"/>
    </location>
</feature>
<dbReference type="Pfam" id="PF00762">
    <property type="entry name" value="Ferrochelatase"/>
    <property type="match status" value="1"/>
</dbReference>
<evidence type="ECO:0000256" key="2">
    <source>
        <dbReference type="ARBA" id="ARBA00004943"/>
    </source>
</evidence>
<evidence type="ECO:0000259" key="20">
    <source>
        <dbReference type="PROSITE" id="PS50238"/>
    </source>
</evidence>
<feature type="domain" description="F-BAR" evidence="21">
    <location>
        <begin position="370"/>
        <end position="770"/>
    </location>
</feature>
<dbReference type="SMART" id="SM00324">
    <property type="entry name" value="RhoGAP"/>
    <property type="match status" value="1"/>
</dbReference>
<dbReference type="Pfam" id="PF00610">
    <property type="entry name" value="DEP"/>
    <property type="match status" value="1"/>
</dbReference>
<dbReference type="GO" id="GO:0006783">
    <property type="term" value="P:heme biosynthetic process"/>
    <property type="evidence" value="ECO:0007669"/>
    <property type="project" value="UniProtKB-KW"/>
</dbReference>
<dbReference type="CDD" id="cd03411">
    <property type="entry name" value="Ferrochelatase_N"/>
    <property type="match status" value="1"/>
</dbReference>
<evidence type="ECO:0000313" key="22">
    <source>
        <dbReference type="EMBL" id="GES86975.1"/>
    </source>
</evidence>
<dbReference type="HAMAP" id="MF_00323">
    <property type="entry name" value="Ferrochelatase"/>
    <property type="match status" value="1"/>
</dbReference>
<dbReference type="Proteomes" id="UP000615446">
    <property type="component" value="Unassembled WGS sequence"/>
</dbReference>
<feature type="region of interest" description="Disordered" evidence="18">
    <location>
        <begin position="1018"/>
        <end position="1091"/>
    </location>
</feature>
<dbReference type="InterPro" id="IPR033644">
    <property type="entry name" value="Ferrochelatase_C"/>
</dbReference>
<dbReference type="Gene3D" id="1.10.10.10">
    <property type="entry name" value="Winged helix-like DNA-binding domain superfamily/Winged helix DNA-binding domain"/>
    <property type="match status" value="1"/>
</dbReference>
<evidence type="ECO:0000256" key="16">
    <source>
        <dbReference type="PROSITE-ProRule" id="PRU01077"/>
    </source>
</evidence>
<keyword evidence="5" id="KW-0999">Mitochondrion inner membrane</keyword>
<evidence type="ECO:0000256" key="5">
    <source>
        <dbReference type="ARBA" id="ARBA00022792"/>
    </source>
</evidence>
<evidence type="ECO:0000256" key="6">
    <source>
        <dbReference type="ARBA" id="ARBA00022946"/>
    </source>
</evidence>
<dbReference type="PROSITE" id="PS00534">
    <property type="entry name" value="FERROCHELATASE"/>
    <property type="match status" value="1"/>
</dbReference>